<gene>
    <name evidence="7" type="ORF">F7725_006578</name>
</gene>
<evidence type="ECO:0000256" key="4">
    <source>
        <dbReference type="ARBA" id="ARBA00022989"/>
    </source>
</evidence>
<protein>
    <submittedName>
        <fullName evidence="7">Uncharacterized protein</fullName>
    </submittedName>
</protein>
<dbReference type="InterPro" id="IPR008661">
    <property type="entry name" value="L6_membrane"/>
</dbReference>
<keyword evidence="5 6" id="KW-0472">Membrane</keyword>
<accession>A0A7J5XUA3</accession>
<dbReference type="AlphaFoldDB" id="A0A7J5XUA3"/>
<reference evidence="7 8" key="1">
    <citation type="submission" date="2020-03" db="EMBL/GenBank/DDBJ databases">
        <title>Dissostichus mawsoni Genome sequencing and assembly.</title>
        <authorList>
            <person name="Park H."/>
        </authorList>
    </citation>
    <scope>NUCLEOTIDE SEQUENCE [LARGE SCALE GENOMIC DNA]</scope>
    <source>
        <strain evidence="7">DM0001</strain>
        <tissue evidence="7">Muscle</tissue>
    </source>
</reference>
<evidence type="ECO:0000256" key="3">
    <source>
        <dbReference type="ARBA" id="ARBA00022692"/>
    </source>
</evidence>
<comment type="caution">
    <text evidence="7">The sequence shown here is derived from an EMBL/GenBank/DDBJ whole genome shotgun (WGS) entry which is preliminary data.</text>
</comment>
<evidence type="ECO:0000256" key="6">
    <source>
        <dbReference type="SAM" id="Phobius"/>
    </source>
</evidence>
<dbReference type="Proteomes" id="UP000518266">
    <property type="component" value="Unassembled WGS sequence"/>
</dbReference>
<sequence>MRKTMAAVWDNVMSLSPQALRRMNQTENSLCFSDAIYVQEGEVVCYGVHDRTGEGVELQQGGCQTQTVCTSPPQYLQQLRELRCTETTTCRRNGAEESVQPLVNIHSDKMCTAKCSKCIAFSLYPLVFISILCNIVLFFPPGPSSSHKRATSPRR</sequence>
<keyword evidence="8" id="KW-1185">Reference proteome</keyword>
<comment type="similarity">
    <text evidence="2">Belongs to the L6 tetraspanin family.</text>
</comment>
<proteinExistence type="inferred from homology"/>
<dbReference type="GO" id="GO:0016020">
    <property type="term" value="C:membrane"/>
    <property type="evidence" value="ECO:0007669"/>
    <property type="project" value="UniProtKB-SubCell"/>
</dbReference>
<evidence type="ECO:0000256" key="1">
    <source>
        <dbReference type="ARBA" id="ARBA00004141"/>
    </source>
</evidence>
<feature type="transmembrane region" description="Helical" evidence="6">
    <location>
        <begin position="119"/>
        <end position="139"/>
    </location>
</feature>
<evidence type="ECO:0000313" key="8">
    <source>
        <dbReference type="Proteomes" id="UP000518266"/>
    </source>
</evidence>
<dbReference type="Pfam" id="PF05805">
    <property type="entry name" value="L6_membrane"/>
    <property type="match status" value="1"/>
</dbReference>
<name>A0A7J5XUA3_DISMA</name>
<organism evidence="7 8">
    <name type="scientific">Dissostichus mawsoni</name>
    <name type="common">Antarctic cod</name>
    <dbReference type="NCBI Taxonomy" id="36200"/>
    <lineage>
        <taxon>Eukaryota</taxon>
        <taxon>Metazoa</taxon>
        <taxon>Chordata</taxon>
        <taxon>Craniata</taxon>
        <taxon>Vertebrata</taxon>
        <taxon>Euteleostomi</taxon>
        <taxon>Actinopterygii</taxon>
        <taxon>Neopterygii</taxon>
        <taxon>Teleostei</taxon>
        <taxon>Neoteleostei</taxon>
        <taxon>Acanthomorphata</taxon>
        <taxon>Eupercaria</taxon>
        <taxon>Perciformes</taxon>
        <taxon>Notothenioidei</taxon>
        <taxon>Nototheniidae</taxon>
        <taxon>Dissostichus</taxon>
    </lineage>
</organism>
<evidence type="ECO:0000313" key="7">
    <source>
        <dbReference type="EMBL" id="KAF3840716.1"/>
    </source>
</evidence>
<keyword evidence="4 6" id="KW-1133">Transmembrane helix</keyword>
<evidence type="ECO:0000256" key="5">
    <source>
        <dbReference type="ARBA" id="ARBA00023136"/>
    </source>
</evidence>
<keyword evidence="3 6" id="KW-0812">Transmembrane</keyword>
<comment type="subcellular location">
    <subcellularLocation>
        <location evidence="1">Membrane</location>
        <topology evidence="1">Multi-pass membrane protein</topology>
    </subcellularLocation>
</comment>
<dbReference type="EMBL" id="JAAKFY010000020">
    <property type="protein sequence ID" value="KAF3840716.1"/>
    <property type="molecule type" value="Genomic_DNA"/>
</dbReference>
<evidence type="ECO:0000256" key="2">
    <source>
        <dbReference type="ARBA" id="ARBA00006193"/>
    </source>
</evidence>